<dbReference type="KEGG" id="psim:KR76_13190"/>
<dbReference type="Pfam" id="PF12625">
    <property type="entry name" value="Arabinose_bd"/>
    <property type="match status" value="1"/>
</dbReference>
<dbReference type="EMBL" id="CP009896">
    <property type="protein sequence ID" value="AIY19914.2"/>
    <property type="molecule type" value="Genomic_DNA"/>
</dbReference>
<evidence type="ECO:0000313" key="2">
    <source>
        <dbReference type="Proteomes" id="UP000030300"/>
    </source>
</evidence>
<dbReference type="GO" id="GO:0003700">
    <property type="term" value="F:DNA-binding transcription factor activity"/>
    <property type="evidence" value="ECO:0007669"/>
    <property type="project" value="InterPro"/>
</dbReference>
<dbReference type="HOGENOM" id="CLU_047522_3_3_11"/>
<keyword evidence="2" id="KW-1185">Reference proteome</keyword>
<evidence type="ECO:0000313" key="1">
    <source>
        <dbReference type="EMBL" id="AIY19914.2"/>
    </source>
</evidence>
<dbReference type="Proteomes" id="UP000030300">
    <property type="component" value="Chromosome"/>
</dbReference>
<proteinExistence type="predicted"/>
<dbReference type="GO" id="GO:0005829">
    <property type="term" value="C:cytosol"/>
    <property type="evidence" value="ECO:0007669"/>
    <property type="project" value="TreeGrafter"/>
</dbReference>
<name>A0A0A1DRC7_NOCSI</name>
<gene>
    <name evidence="1" type="ORF">KR76_13190</name>
</gene>
<protein>
    <submittedName>
        <fullName evidence="1">Transcriptional regulator, AraC family</fullName>
    </submittedName>
</protein>
<dbReference type="Gene3D" id="1.10.10.60">
    <property type="entry name" value="Homeodomain-like"/>
    <property type="match status" value="1"/>
</dbReference>
<dbReference type="PANTHER" id="PTHR47894">
    <property type="entry name" value="HTH-TYPE TRANSCRIPTIONAL REGULATOR GADX"/>
    <property type="match status" value="1"/>
</dbReference>
<dbReference type="InterPro" id="IPR009057">
    <property type="entry name" value="Homeodomain-like_sf"/>
</dbReference>
<organism evidence="1 2">
    <name type="scientific">Nocardioides simplex</name>
    <name type="common">Arthrobacter simplex</name>
    <dbReference type="NCBI Taxonomy" id="2045"/>
    <lineage>
        <taxon>Bacteria</taxon>
        <taxon>Bacillati</taxon>
        <taxon>Actinomycetota</taxon>
        <taxon>Actinomycetes</taxon>
        <taxon>Propionibacteriales</taxon>
        <taxon>Nocardioidaceae</taxon>
        <taxon>Pimelobacter</taxon>
    </lineage>
</organism>
<dbReference type="PANTHER" id="PTHR47894:SF1">
    <property type="entry name" value="HTH-TYPE TRANSCRIPTIONAL REGULATOR VQSM"/>
    <property type="match status" value="1"/>
</dbReference>
<dbReference type="GO" id="GO:0000976">
    <property type="term" value="F:transcription cis-regulatory region binding"/>
    <property type="evidence" value="ECO:0007669"/>
    <property type="project" value="TreeGrafter"/>
</dbReference>
<reference evidence="1 2" key="1">
    <citation type="journal article" date="2015" name="Genome Announc.">
        <title>Complete Genome Sequence of Steroid-Transforming Nocardioides simplex VKM Ac-2033D.</title>
        <authorList>
            <person name="Shtratnikova V.Y."/>
            <person name="Schelkunov M.I."/>
            <person name="Pekov Y.A."/>
            <person name="Fokina V.V."/>
            <person name="Logacheva M.D."/>
            <person name="Sokolov S.L."/>
            <person name="Bragin E.Y."/>
            <person name="Ashapkin V.V."/>
            <person name="Donova M.V."/>
        </authorList>
    </citation>
    <scope>NUCLEOTIDE SEQUENCE [LARGE SCALE GENOMIC DNA]</scope>
    <source>
        <strain evidence="1 2">VKM Ac-2033D</strain>
    </source>
</reference>
<sequence>MMSAQFESAATRDWDFPRHVAGTALLVAVGGEHGLDPATLLRGTGLTPRDVADHHREVTAAQELRVVRNLLASTPAVSGARVGAAYHASTFGPLGFALLSSPTLGDAANLALRFIDLSFSFTPLAAVVEGDDVVVTGDDRGVPDDVRRFVVERDLAAIWTVLREICGGAPRLSAVGLPFPAPPPEHDAAHRAAFGVTPRWAAPHATLRFDASWLGLALPQANAHAFALAESLCRDLVSPRRRRHGIAEEVRILIAQRLEDGAPMAAVATALGLSERSLRRRLQDAGTSYRALLDDVRARAAERLLADPELALDDVAARLGYAEATSLVVAHRRWTGRTPRGLGSPGSASR</sequence>
<dbReference type="RefSeq" id="WP_052138606.1">
    <property type="nucleotide sequence ID" value="NZ_BJMC01000009.1"/>
</dbReference>
<dbReference type="GeneID" id="96609823"/>
<dbReference type="InterPro" id="IPR032687">
    <property type="entry name" value="AraC-type_N"/>
</dbReference>
<dbReference type="STRING" id="2045.KR76_13190"/>
<dbReference type="SUPFAM" id="SSF46689">
    <property type="entry name" value="Homeodomain-like"/>
    <property type="match status" value="1"/>
</dbReference>
<dbReference type="InterPro" id="IPR018060">
    <property type="entry name" value="HTH_AraC"/>
</dbReference>
<dbReference type="AlphaFoldDB" id="A0A0A1DRC7"/>
<dbReference type="eggNOG" id="COG2207">
    <property type="taxonomic scope" value="Bacteria"/>
</dbReference>
<accession>A0A0A1DRC7</accession>
<dbReference type="PROSITE" id="PS01124">
    <property type="entry name" value="HTH_ARAC_FAMILY_2"/>
    <property type="match status" value="1"/>
</dbReference>
<dbReference type="Pfam" id="PF12833">
    <property type="entry name" value="HTH_18"/>
    <property type="match status" value="1"/>
</dbReference>
<dbReference type="SMART" id="SM00342">
    <property type="entry name" value="HTH_ARAC"/>
    <property type="match status" value="1"/>
</dbReference>